<accession>A0A4Y3R150</accession>
<gene>
    <name evidence="1" type="ORF">SCA03_37930</name>
</gene>
<keyword evidence="2" id="KW-1185">Reference proteome</keyword>
<protein>
    <recommendedName>
        <fullName evidence="3">Sulfotransferase</fullName>
    </recommendedName>
</protein>
<dbReference type="EMBL" id="BJMM01000019">
    <property type="protein sequence ID" value="GEB51242.1"/>
    <property type="molecule type" value="Genomic_DNA"/>
</dbReference>
<comment type="caution">
    <text evidence="1">The sequence shown here is derived from an EMBL/GenBank/DDBJ whole genome shotgun (WGS) entry which is preliminary data.</text>
</comment>
<evidence type="ECO:0000313" key="1">
    <source>
        <dbReference type="EMBL" id="GEB51242.1"/>
    </source>
</evidence>
<reference evidence="1 2" key="1">
    <citation type="submission" date="2019-06" db="EMBL/GenBank/DDBJ databases">
        <title>Whole genome shotgun sequence of Streptomyces cacaoi subsp. cacaoi NBRC 12748.</title>
        <authorList>
            <person name="Hosoyama A."/>
            <person name="Uohara A."/>
            <person name="Ohji S."/>
            <person name="Ichikawa N."/>
        </authorList>
    </citation>
    <scope>NUCLEOTIDE SEQUENCE [LARGE SCALE GENOMIC DNA]</scope>
    <source>
        <strain evidence="1 2">NBRC 12748</strain>
    </source>
</reference>
<dbReference type="Gene3D" id="3.40.50.300">
    <property type="entry name" value="P-loop containing nucleotide triphosphate hydrolases"/>
    <property type="match status" value="1"/>
</dbReference>
<evidence type="ECO:0000313" key="2">
    <source>
        <dbReference type="Proteomes" id="UP000319210"/>
    </source>
</evidence>
<dbReference type="AlphaFoldDB" id="A0A4Y3R150"/>
<dbReference type="SUPFAM" id="SSF52540">
    <property type="entry name" value="P-loop containing nucleoside triphosphate hydrolases"/>
    <property type="match status" value="1"/>
</dbReference>
<organism evidence="1 2">
    <name type="scientific">Streptomyces cacaoi</name>
    <dbReference type="NCBI Taxonomy" id="1898"/>
    <lineage>
        <taxon>Bacteria</taxon>
        <taxon>Bacillati</taxon>
        <taxon>Actinomycetota</taxon>
        <taxon>Actinomycetes</taxon>
        <taxon>Kitasatosporales</taxon>
        <taxon>Streptomycetaceae</taxon>
        <taxon>Streptomyces</taxon>
    </lineage>
</organism>
<dbReference type="Proteomes" id="UP000319210">
    <property type="component" value="Unassembled WGS sequence"/>
</dbReference>
<dbReference type="InterPro" id="IPR027417">
    <property type="entry name" value="P-loop_NTPase"/>
</dbReference>
<dbReference type="Pfam" id="PF13469">
    <property type="entry name" value="Sulfotransfer_3"/>
    <property type="match status" value="2"/>
</dbReference>
<evidence type="ECO:0008006" key="3">
    <source>
        <dbReference type="Google" id="ProtNLM"/>
    </source>
</evidence>
<proteinExistence type="predicted"/>
<name>A0A4Y3R150_STRCI</name>
<sequence length="344" mass="37557">MSAENLTFVVGTGRSGSTALSRVLREHPDVLSLNELGATALQPDTLCEEPLTGKEFWSRITAPNELFNNMIRSEVPLPEFLYDMSTGRYSTEGGGIPALSLMVLPHLSDDPDGLLDTLEPKITSRPSAPCAAHWETLFEALAAHQGGARAVVERSGFSTGNIPLLHAHFPHARFVHLHRDGPDCALSMSRHAGFRMIMQLMDMAELAGVDSPRELTDEHKAVLPPHLSALLEERFDPALLWERELPVARFAGLWSRLVQEATEHLGALPPDTVTTLSYERMLDEPREQLTRLAGFLGVPPLPDWLDRAATMLDPGRRGAALRLPPDELAAVRSACAPGAAVLGR</sequence>
<dbReference type="RefSeq" id="WP_230988800.1">
    <property type="nucleotide sequence ID" value="NZ_BJMM01000019.1"/>
</dbReference>